<evidence type="ECO:0000313" key="11">
    <source>
        <dbReference type="Proteomes" id="UP000441399"/>
    </source>
</evidence>
<dbReference type="Proteomes" id="UP000434580">
    <property type="component" value="Unassembled WGS sequence"/>
</dbReference>
<dbReference type="AlphaFoldDB" id="A0A5S9MR57"/>
<dbReference type="Proteomes" id="UP000441399">
    <property type="component" value="Unassembled WGS sequence"/>
</dbReference>
<keyword evidence="11" id="KW-1185">Reference proteome</keyword>
<evidence type="ECO:0000256" key="4">
    <source>
        <dbReference type="ARBA" id="ARBA00022801"/>
    </source>
</evidence>
<evidence type="ECO:0000313" key="8">
    <source>
        <dbReference type="EMBL" id="CAA0085524.1"/>
    </source>
</evidence>
<evidence type="ECO:0000256" key="6">
    <source>
        <dbReference type="HAMAP-Rule" id="MF_00337"/>
    </source>
</evidence>
<dbReference type="HAMAP" id="MF_00337">
    <property type="entry name" value="Exonuc_7_S"/>
    <property type="match status" value="1"/>
</dbReference>
<dbReference type="PIRSF" id="PIRSF006488">
    <property type="entry name" value="Exonuc_VII_S"/>
    <property type="match status" value="1"/>
</dbReference>
<comment type="subcellular location">
    <subcellularLocation>
        <location evidence="6">Cytoplasm</location>
    </subcellularLocation>
</comment>
<reference evidence="10 11" key="1">
    <citation type="submission" date="2019-11" db="EMBL/GenBank/DDBJ databases">
        <authorList>
            <person name="Holert J."/>
        </authorList>
    </citation>
    <scope>NUCLEOTIDE SEQUENCE [LARGE SCALE GENOMIC DNA]</scope>
    <source>
        <strain evidence="8">BC5_2</strain>
        <strain evidence="9">SB11_3</strain>
    </source>
</reference>
<comment type="catalytic activity">
    <reaction evidence="6">
        <text>Exonucleolytic cleavage in either 5'- to 3'- or 3'- to 5'-direction to yield nucleoside 5'-phosphates.</text>
        <dbReference type="EC" id="3.1.11.6"/>
    </reaction>
</comment>
<dbReference type="NCBIfam" id="NF002140">
    <property type="entry name" value="PRK00977.1-4"/>
    <property type="match status" value="1"/>
</dbReference>
<evidence type="ECO:0000256" key="3">
    <source>
        <dbReference type="ARBA" id="ARBA00022722"/>
    </source>
</evidence>
<evidence type="ECO:0000256" key="7">
    <source>
        <dbReference type="SAM" id="Coils"/>
    </source>
</evidence>
<keyword evidence="7" id="KW-0175">Coiled coil</keyword>
<keyword evidence="2 6" id="KW-0963">Cytoplasm</keyword>
<evidence type="ECO:0000256" key="5">
    <source>
        <dbReference type="ARBA" id="ARBA00022839"/>
    </source>
</evidence>
<dbReference type="PANTHER" id="PTHR34137:SF1">
    <property type="entry name" value="EXODEOXYRIBONUCLEASE 7 SMALL SUBUNIT"/>
    <property type="match status" value="1"/>
</dbReference>
<dbReference type="PANTHER" id="PTHR34137">
    <property type="entry name" value="EXODEOXYRIBONUCLEASE 7 SMALL SUBUNIT"/>
    <property type="match status" value="1"/>
</dbReference>
<dbReference type="NCBIfam" id="TIGR01280">
    <property type="entry name" value="xseB"/>
    <property type="match status" value="1"/>
</dbReference>
<name>A0A5S9MR57_9GAMM</name>
<evidence type="ECO:0000256" key="1">
    <source>
        <dbReference type="ARBA" id="ARBA00009998"/>
    </source>
</evidence>
<proteinExistence type="inferred from homology"/>
<dbReference type="GO" id="GO:0006308">
    <property type="term" value="P:DNA catabolic process"/>
    <property type="evidence" value="ECO:0007669"/>
    <property type="project" value="UniProtKB-UniRule"/>
</dbReference>
<dbReference type="EC" id="3.1.11.6" evidence="6"/>
<comment type="function">
    <text evidence="6">Bidirectionally degrades single-stranded DNA into large acid-insoluble oligonucleotides, which are then degraded further into small acid-soluble oligonucleotides.</text>
</comment>
<evidence type="ECO:0000313" key="10">
    <source>
        <dbReference type="Proteomes" id="UP000434580"/>
    </source>
</evidence>
<evidence type="ECO:0000256" key="2">
    <source>
        <dbReference type="ARBA" id="ARBA00022490"/>
    </source>
</evidence>
<dbReference type="EMBL" id="CACSIO010000023">
    <property type="protein sequence ID" value="CAA0114204.1"/>
    <property type="molecule type" value="Genomic_DNA"/>
</dbReference>
<protein>
    <recommendedName>
        <fullName evidence="6">Exodeoxyribonuclease 7 small subunit</fullName>
        <ecNumber evidence="6">3.1.11.6</ecNumber>
    </recommendedName>
    <alternativeName>
        <fullName evidence="6">Exodeoxyribonuclease VII small subunit</fullName>
        <shortName evidence="6">Exonuclease VII small subunit</shortName>
    </alternativeName>
</protein>
<dbReference type="GO" id="GO:0005829">
    <property type="term" value="C:cytosol"/>
    <property type="evidence" value="ECO:0007669"/>
    <property type="project" value="TreeGrafter"/>
</dbReference>
<dbReference type="GO" id="GO:0009318">
    <property type="term" value="C:exodeoxyribonuclease VII complex"/>
    <property type="evidence" value="ECO:0007669"/>
    <property type="project" value="UniProtKB-UniRule"/>
</dbReference>
<organism evidence="9 11">
    <name type="scientific">BD1-7 clade bacterium</name>
    <dbReference type="NCBI Taxonomy" id="2029982"/>
    <lineage>
        <taxon>Bacteria</taxon>
        <taxon>Pseudomonadati</taxon>
        <taxon>Pseudomonadota</taxon>
        <taxon>Gammaproteobacteria</taxon>
        <taxon>Cellvibrionales</taxon>
        <taxon>Spongiibacteraceae</taxon>
        <taxon>BD1-7 clade</taxon>
    </lineage>
</organism>
<keyword evidence="5 6" id="KW-0269">Exonuclease</keyword>
<feature type="coiled-coil region" evidence="7">
    <location>
        <begin position="44"/>
        <end position="71"/>
    </location>
</feature>
<dbReference type="OrthoDB" id="9801128at2"/>
<dbReference type="EMBL" id="CACSII010000001">
    <property type="protein sequence ID" value="CAA0085524.1"/>
    <property type="molecule type" value="Genomic_DNA"/>
</dbReference>
<keyword evidence="4 6" id="KW-0378">Hydrolase</keyword>
<dbReference type="Gene3D" id="1.10.287.1040">
    <property type="entry name" value="Exonuclease VII, small subunit"/>
    <property type="match status" value="1"/>
</dbReference>
<keyword evidence="3 6" id="KW-0540">Nuclease</keyword>
<evidence type="ECO:0000313" key="9">
    <source>
        <dbReference type="EMBL" id="CAA0114204.1"/>
    </source>
</evidence>
<dbReference type="GO" id="GO:0008855">
    <property type="term" value="F:exodeoxyribonuclease VII activity"/>
    <property type="evidence" value="ECO:0007669"/>
    <property type="project" value="UniProtKB-UniRule"/>
</dbReference>
<dbReference type="InterPro" id="IPR037004">
    <property type="entry name" value="Exonuc_VII_ssu_sf"/>
</dbReference>
<dbReference type="Pfam" id="PF02609">
    <property type="entry name" value="Exonuc_VII_S"/>
    <property type="match status" value="1"/>
</dbReference>
<comment type="similarity">
    <text evidence="1 6">Belongs to the XseB family.</text>
</comment>
<accession>A0A5S9MR57</accession>
<dbReference type="InterPro" id="IPR003761">
    <property type="entry name" value="Exonuc_VII_S"/>
</dbReference>
<gene>
    <name evidence="6 9" type="primary">xseB</name>
    <name evidence="8" type="ORF">DPBNPPHM_00885</name>
    <name evidence="9" type="ORF">OPDIPICF_01568</name>
</gene>
<dbReference type="SUPFAM" id="SSF116842">
    <property type="entry name" value="XseB-like"/>
    <property type="match status" value="1"/>
</dbReference>
<sequence>MPRKKAPAFEQSLQELETIVQQMERGDLELEQSLAAFEKGISLIRECQTTLDAAEQRVQQLTATAQGLQLTELDDDELS</sequence>
<comment type="subunit">
    <text evidence="6">Heterooligomer composed of large and small subunits.</text>
</comment>